<evidence type="ECO:0000313" key="2">
    <source>
        <dbReference type="Proteomes" id="UP001481872"/>
    </source>
</evidence>
<dbReference type="Proteomes" id="UP001481872">
    <property type="component" value="Unassembled WGS sequence"/>
</dbReference>
<dbReference type="RefSeq" id="WP_349054667.1">
    <property type="nucleotide sequence ID" value="NZ_JBBNPS010000043.1"/>
</dbReference>
<feature type="non-terminal residue" evidence="1">
    <location>
        <position position="1"/>
    </location>
</feature>
<name>A0ABV1J870_9FIRM</name>
<dbReference type="EMBL" id="JBBNPS010000043">
    <property type="protein sequence ID" value="MEQ3354394.1"/>
    <property type="molecule type" value="Genomic_DNA"/>
</dbReference>
<gene>
    <name evidence="1" type="ORF">AAA081_08835</name>
</gene>
<proteinExistence type="predicted"/>
<keyword evidence="2" id="KW-1185">Reference proteome</keyword>
<reference evidence="1 2" key="1">
    <citation type="submission" date="2024-04" db="EMBL/GenBank/DDBJ databases">
        <title>Human intestinal bacterial collection.</title>
        <authorList>
            <person name="Pauvert C."/>
            <person name="Hitch T.C.A."/>
            <person name="Clavel T."/>
        </authorList>
    </citation>
    <scope>NUCLEOTIDE SEQUENCE [LARGE SCALE GENOMIC DNA]</scope>
    <source>
        <strain evidence="1 2">CLA-SR-H026</strain>
    </source>
</reference>
<protein>
    <submittedName>
        <fullName evidence="1">Uncharacterized protein</fullName>
    </submittedName>
</protein>
<accession>A0ABV1J870</accession>
<sequence>KESSGRQRPFTVDTLRKVSKKVLPFHHSRTNRNALAPSPGLKAIKEHILSEVENTTKFCPLRI</sequence>
<comment type="caution">
    <text evidence="1">The sequence shown here is derived from an EMBL/GenBank/DDBJ whole genome shotgun (WGS) entry which is preliminary data.</text>
</comment>
<organism evidence="1 2">
    <name type="scientific">Aedoeadaptatus acetigenes</name>
    <dbReference type="NCBI Taxonomy" id="2981723"/>
    <lineage>
        <taxon>Bacteria</taxon>
        <taxon>Bacillati</taxon>
        <taxon>Bacillota</taxon>
        <taxon>Tissierellia</taxon>
        <taxon>Tissierellales</taxon>
        <taxon>Peptoniphilaceae</taxon>
        <taxon>Aedoeadaptatus</taxon>
    </lineage>
</organism>
<evidence type="ECO:0000313" key="1">
    <source>
        <dbReference type="EMBL" id="MEQ3354394.1"/>
    </source>
</evidence>